<dbReference type="GO" id="GO:0005634">
    <property type="term" value="C:nucleus"/>
    <property type="evidence" value="ECO:0007669"/>
    <property type="project" value="UniProtKB-SubCell"/>
</dbReference>
<evidence type="ECO:0000256" key="7">
    <source>
        <dbReference type="SAM" id="MobiDB-lite"/>
    </source>
</evidence>
<feature type="region of interest" description="Disordered" evidence="7">
    <location>
        <begin position="577"/>
        <end position="613"/>
    </location>
</feature>
<feature type="compositionally biased region" description="Basic residues" evidence="7">
    <location>
        <begin position="243"/>
        <end position="261"/>
    </location>
</feature>
<dbReference type="Pfam" id="PF20809">
    <property type="entry name" value="MINT_MID"/>
    <property type="match status" value="1"/>
</dbReference>
<feature type="compositionally biased region" description="Polar residues" evidence="7">
    <location>
        <begin position="1130"/>
        <end position="1140"/>
    </location>
</feature>
<keyword evidence="5" id="KW-0804">Transcription</keyword>
<dbReference type="EMBL" id="JAAWVO010078268">
    <property type="protein sequence ID" value="MBN3325981.1"/>
    <property type="molecule type" value="Genomic_DNA"/>
</dbReference>
<evidence type="ECO:0000256" key="2">
    <source>
        <dbReference type="ARBA" id="ARBA00022884"/>
    </source>
</evidence>
<feature type="region of interest" description="Disordered" evidence="7">
    <location>
        <begin position="102"/>
        <end position="143"/>
    </location>
</feature>
<feature type="compositionally biased region" description="Polar residues" evidence="7">
    <location>
        <begin position="698"/>
        <end position="709"/>
    </location>
</feature>
<feature type="compositionally biased region" description="Basic and acidic residues" evidence="7">
    <location>
        <begin position="59"/>
        <end position="70"/>
    </location>
</feature>
<protein>
    <submittedName>
        <fullName evidence="9">MINT protein</fullName>
    </submittedName>
</protein>
<feature type="compositionally biased region" description="Polar residues" evidence="7">
    <location>
        <begin position="1196"/>
        <end position="1208"/>
    </location>
</feature>
<feature type="region of interest" description="Disordered" evidence="7">
    <location>
        <begin position="992"/>
        <end position="1057"/>
    </location>
</feature>
<name>A0A8J7PDS9_ATRSP</name>
<feature type="compositionally biased region" description="Pro residues" evidence="7">
    <location>
        <begin position="501"/>
        <end position="515"/>
    </location>
</feature>
<dbReference type="FunFam" id="2.40.290.10:FF:000002">
    <property type="entry name" value="Spen family transcriptional repressor"/>
    <property type="match status" value="1"/>
</dbReference>
<keyword evidence="2" id="KW-0694">RNA-binding</keyword>
<keyword evidence="4" id="KW-0175">Coiled coil</keyword>
<feature type="region of interest" description="Disordered" evidence="7">
    <location>
        <begin position="651"/>
        <end position="730"/>
    </location>
</feature>
<evidence type="ECO:0000259" key="8">
    <source>
        <dbReference type="PROSITE" id="PS50917"/>
    </source>
</evidence>
<evidence type="ECO:0000256" key="1">
    <source>
        <dbReference type="ARBA" id="ARBA00004123"/>
    </source>
</evidence>
<gene>
    <name evidence="9" type="primary">Spen_1</name>
    <name evidence="9" type="ORF">GTO95_0001924</name>
</gene>
<feature type="compositionally biased region" description="Pro residues" evidence="7">
    <location>
        <begin position="107"/>
        <end position="122"/>
    </location>
</feature>
<keyword evidence="3" id="KW-0805">Transcription regulation</keyword>
<feature type="compositionally biased region" description="Polar residues" evidence="7">
    <location>
        <begin position="356"/>
        <end position="376"/>
    </location>
</feature>
<keyword evidence="6" id="KW-0539">Nucleus</keyword>
<feature type="compositionally biased region" description="Basic and acidic residues" evidence="7">
    <location>
        <begin position="20"/>
        <end position="29"/>
    </location>
</feature>
<evidence type="ECO:0000313" key="9">
    <source>
        <dbReference type="EMBL" id="MBN3325981.1"/>
    </source>
</evidence>
<dbReference type="InterPro" id="IPR016194">
    <property type="entry name" value="SPOC-like_C_dom_sf"/>
</dbReference>
<dbReference type="Pfam" id="PF07744">
    <property type="entry name" value="SPOC"/>
    <property type="match status" value="1"/>
</dbReference>
<keyword evidence="10" id="KW-1185">Reference proteome</keyword>
<dbReference type="PROSITE" id="PS50917">
    <property type="entry name" value="SPOC"/>
    <property type="match status" value="1"/>
</dbReference>
<comment type="caution">
    <text evidence="9">The sequence shown here is derived from an EMBL/GenBank/DDBJ whole genome shotgun (WGS) entry which is preliminary data.</text>
</comment>
<feature type="compositionally biased region" description="Low complexity" evidence="7">
    <location>
        <begin position="224"/>
        <end position="238"/>
    </location>
</feature>
<feature type="region of interest" description="Disordered" evidence="7">
    <location>
        <begin position="195"/>
        <end position="399"/>
    </location>
</feature>
<evidence type="ECO:0000256" key="5">
    <source>
        <dbReference type="ARBA" id="ARBA00023163"/>
    </source>
</evidence>
<dbReference type="GO" id="GO:0003723">
    <property type="term" value="F:RNA binding"/>
    <property type="evidence" value="ECO:0007669"/>
    <property type="project" value="UniProtKB-KW"/>
</dbReference>
<evidence type="ECO:0000256" key="3">
    <source>
        <dbReference type="ARBA" id="ARBA00023015"/>
    </source>
</evidence>
<feature type="non-terminal residue" evidence="9">
    <location>
        <position position="1"/>
    </location>
</feature>
<dbReference type="Gene3D" id="2.40.290.10">
    <property type="match status" value="1"/>
</dbReference>
<feature type="compositionally biased region" description="Low complexity" evidence="7">
    <location>
        <begin position="1005"/>
        <end position="1031"/>
    </location>
</feature>
<feature type="region of interest" description="Disordered" evidence="7">
    <location>
        <begin position="472"/>
        <end position="527"/>
    </location>
</feature>
<comment type="subcellular location">
    <subcellularLocation>
        <location evidence="1">Nucleus</location>
    </subcellularLocation>
</comment>
<feature type="region of interest" description="Disordered" evidence="7">
    <location>
        <begin position="763"/>
        <end position="837"/>
    </location>
</feature>
<dbReference type="InterPro" id="IPR049093">
    <property type="entry name" value="MINT_RID"/>
</dbReference>
<organism evidence="9 10">
    <name type="scientific">Atractosteus spatula</name>
    <name type="common">Alligator gar</name>
    <name type="synonym">Lepisosteus spatula</name>
    <dbReference type="NCBI Taxonomy" id="7917"/>
    <lineage>
        <taxon>Eukaryota</taxon>
        <taxon>Metazoa</taxon>
        <taxon>Chordata</taxon>
        <taxon>Craniata</taxon>
        <taxon>Vertebrata</taxon>
        <taxon>Euteleostomi</taxon>
        <taxon>Actinopterygii</taxon>
        <taxon>Neopterygii</taxon>
        <taxon>Holostei</taxon>
        <taxon>Semionotiformes</taxon>
        <taxon>Lepisosteidae</taxon>
        <taxon>Atractosteus</taxon>
    </lineage>
</organism>
<feature type="compositionally biased region" description="Basic and acidic residues" evidence="7">
    <location>
        <begin position="992"/>
        <end position="1001"/>
    </location>
</feature>
<feature type="compositionally biased region" description="Low complexity" evidence="7">
    <location>
        <begin position="298"/>
        <end position="307"/>
    </location>
</feature>
<feature type="region of interest" description="Disordered" evidence="7">
    <location>
        <begin position="20"/>
        <end position="82"/>
    </location>
</feature>
<dbReference type="SUPFAM" id="SSF100939">
    <property type="entry name" value="SPOC domain-like"/>
    <property type="match status" value="1"/>
</dbReference>
<proteinExistence type="predicted"/>
<sequence length="1397" mass="147063">MVDDKSLSLKNLEIRLSVDDVKGVLRSSEDEPEPFEASPKKPKPALLKEEVLSPGYLKEVPELSPEKEEVMSDQEPPAAPAAALLARQMELEQAVENIAKLTEEPSLLPPYKEPPAEPPELPPMAEEPEGEVEGEKPANPASETELAAAIDSITAEDISADADGFPAPATYTAIIPTPEQLVLPPASEGMEPETHLAIKNILDPEPAMTSLLPATKRMETAPGEASTQEESSPPAEQPETPRKGKVKTKARKTPRARKGSTNRKGDPVEDHAPELEPSAAKPPEPAPEAAETEKPKAETATAAAATASCKQEGGRPGTGAVETPKEAEQPPVEQPEPRESAFHAGNKSPTPFKLQQPANLASPSHSPSPTKLNVTPSRPAKLPSSPVAAVPDWLGRSEDSGVLSPQVAVAAPAVAAVAVATPTAAPPLPPDTKASDIDPSSSTLRKILMEPKYVSAAGGGVVPSTVLTTSISDPLSSARVVEAEPALEASKPSPTEDKPSPATPQPSPLQPPPHSAPAAETQPFGEKVVNSVISSKATSVISRMPQAFDSEEAPRITLGTRAPSMSLPKHKFRASLNDNSRYHMGPSGLVGGEEGRPVVESAPFSTGSSPGLRVNTSEGVVVLSYSGQKTEGPQRISAKISQIPPASAVDIEFQQSVSKSQIKQEPVTPSQVPTPKGSQTPSVYGAPHSAGVLAGQPYGTQPVISSIKQESPGAGSDKADAPYLSGSQGSAVKLLSQSGSPQVLVYGQMAIMQQAGKKGAGSEAVSLKVESGKPAQPSTLSPGLSPHHPSLAGNHVGSSPSTPTDRALPHLGGVKQEPHSPRTSGHSPSPYPKVCQPSSSAASVVLGAGMTVPQYVSSVHHPEQSVIMPPHSVTSTVSLSHLSQGEVRMNTPPLPGMGYGMRPESMSSPRSGLQQQRSSTPQPAGLRDMVLQPIPAGEEDLRPYRRPSAPQLQPEVMVMQQDHRLPYSGLRLDPYNMPRDVRILMHHQIGEHGAPEGRQSRTPEAASSSSSSSSSSAPTSSTKTPPASKTPQPGKDTSKPVEVKLAPSPHSESRILGVHPSGLSQLSQPVMVPHGVQLMHPAAGSFTEYPSVYRDIRNFHSQFPGINLAPRSVTPSQGLLDGDHGHPSQPMRSKTPQVTSGGDPKTASGPESTHLRHTGAMDLPSHLPRVQGEAASPSYPSPVSISMKHDLPPTPGQKTPQGSQQPFLSTPPPAPPGQPLAKERPHRPVDMVQLLTKYPIVWQGHLALKNDTAAVQLHFVSGNNVLAHRSLPAPEGGQLLRIVQRMRLEASQLEGVARRMTVESDYCLLLAMPCGRDQEDMVNQTASLKSGFITYLQAKQAAGIINVPNPGSNQPAYVLQIFPPCEFSESHLSRLAPDLLAHVSSISPHLMIVIASV</sequence>
<dbReference type="CDD" id="cd21543">
    <property type="entry name" value="SPOC_SHARP"/>
    <property type="match status" value="1"/>
</dbReference>
<dbReference type="InterPro" id="IPR049095">
    <property type="entry name" value="MINT_MID"/>
</dbReference>
<feature type="domain" description="SPOC" evidence="8">
    <location>
        <begin position="1231"/>
        <end position="1397"/>
    </location>
</feature>
<evidence type="ECO:0000313" key="10">
    <source>
        <dbReference type="Proteomes" id="UP000736164"/>
    </source>
</evidence>
<evidence type="ECO:0000256" key="6">
    <source>
        <dbReference type="ARBA" id="ARBA00023242"/>
    </source>
</evidence>
<feature type="compositionally biased region" description="Polar residues" evidence="7">
    <location>
        <begin position="905"/>
        <end position="922"/>
    </location>
</feature>
<evidence type="ECO:0000256" key="4">
    <source>
        <dbReference type="ARBA" id="ARBA00023054"/>
    </source>
</evidence>
<feature type="region of interest" description="Disordered" evidence="7">
    <location>
        <begin position="1105"/>
        <end position="1224"/>
    </location>
</feature>
<dbReference type="Proteomes" id="UP000736164">
    <property type="component" value="Unassembled WGS sequence"/>
</dbReference>
<feature type="compositionally biased region" description="Pro residues" evidence="7">
    <location>
        <begin position="1209"/>
        <end position="1218"/>
    </location>
</feature>
<feature type="compositionally biased region" description="Polar residues" evidence="7">
    <location>
        <begin position="603"/>
        <end position="613"/>
    </location>
</feature>
<feature type="compositionally biased region" description="Basic and acidic residues" evidence="7">
    <location>
        <begin position="263"/>
        <end position="274"/>
    </location>
</feature>
<feature type="non-terminal residue" evidence="9">
    <location>
        <position position="1397"/>
    </location>
</feature>
<feature type="compositionally biased region" description="Polar residues" evidence="7">
    <location>
        <begin position="653"/>
        <end position="682"/>
    </location>
</feature>
<dbReference type="InterPro" id="IPR010912">
    <property type="entry name" value="SPOC_met"/>
</dbReference>
<accession>A0A8J7PDS9</accession>
<reference evidence="9" key="1">
    <citation type="journal article" date="2021" name="Cell">
        <title>Tracing the genetic footprints of vertebrate landing in non-teleost ray-finned fishes.</title>
        <authorList>
            <person name="Bi X."/>
            <person name="Wang K."/>
            <person name="Yang L."/>
            <person name="Pan H."/>
            <person name="Jiang H."/>
            <person name="Wei Q."/>
            <person name="Fang M."/>
            <person name="Yu H."/>
            <person name="Zhu C."/>
            <person name="Cai Y."/>
            <person name="He Y."/>
            <person name="Gan X."/>
            <person name="Zeng H."/>
            <person name="Yu D."/>
            <person name="Zhu Y."/>
            <person name="Jiang H."/>
            <person name="Qiu Q."/>
            <person name="Yang H."/>
            <person name="Zhang Y.E."/>
            <person name="Wang W."/>
            <person name="Zhu M."/>
            <person name="He S."/>
            <person name="Zhang G."/>
        </authorList>
    </citation>
    <scope>NUCLEOTIDE SEQUENCE</scope>
    <source>
        <strain evidence="9">Allg_001</strain>
    </source>
</reference>
<dbReference type="Pfam" id="PF20810">
    <property type="entry name" value="MINT_RID"/>
    <property type="match status" value="1"/>
</dbReference>
<dbReference type="InterPro" id="IPR012921">
    <property type="entry name" value="SPOC_C"/>
</dbReference>
<feature type="region of interest" description="Disordered" evidence="7">
    <location>
        <begin position="901"/>
        <end position="927"/>
    </location>
</feature>